<keyword evidence="7" id="KW-0234">DNA repair</keyword>
<dbReference type="InterPro" id="IPR051536">
    <property type="entry name" value="UDG_Type-4/5"/>
</dbReference>
<dbReference type="SMART" id="SM00986">
    <property type="entry name" value="UDG"/>
    <property type="match status" value="1"/>
</dbReference>
<dbReference type="Pfam" id="PF03167">
    <property type="entry name" value="UDG"/>
    <property type="match status" value="1"/>
</dbReference>
<dbReference type="InterPro" id="IPR044147">
    <property type="entry name" value="UdgB-like"/>
</dbReference>
<evidence type="ECO:0000256" key="2">
    <source>
        <dbReference type="ARBA" id="ARBA00022723"/>
    </source>
</evidence>
<sequence length="253" mass="29144">MDASSVNEQELQRMQEEIVRCRKCPRLVAWREQQALNPPRRYRGEDYWAKPVPGFGDPQARLLVIGLAPAAHGGNRTGRIFTGDRSGEWLFRALHKFGFASQPQSVHRNDGLTLKDCYVTAVARCAPPQNKLLREEIENCRPYLEREVAALWEHLRVVVVLGQVAFEWWLAHLRRRFPSLHLDSVAHTVAPIANRPKSMLPRFAHGATYRFAGSPLLICSYHPSQQNTLTRRLTEPMFDSIWKSVRDELDEQR</sequence>
<keyword evidence="5" id="KW-0408">Iron</keyword>
<dbReference type="InterPro" id="IPR005122">
    <property type="entry name" value="Uracil-DNA_glycosylase-like"/>
</dbReference>
<keyword evidence="4" id="KW-0378">Hydrolase</keyword>
<evidence type="ECO:0000259" key="10">
    <source>
        <dbReference type="SMART" id="SM00986"/>
    </source>
</evidence>
<dbReference type="GO" id="GO:0033958">
    <property type="term" value="F:DNA-deoxyinosine glycosylase activity"/>
    <property type="evidence" value="ECO:0007669"/>
    <property type="project" value="InterPro"/>
</dbReference>
<evidence type="ECO:0000313" key="11">
    <source>
        <dbReference type="EMBL" id="AXA34861.1"/>
    </source>
</evidence>
<evidence type="ECO:0000313" key="12">
    <source>
        <dbReference type="Proteomes" id="UP000262583"/>
    </source>
</evidence>
<dbReference type="SUPFAM" id="SSF52141">
    <property type="entry name" value="Uracil-DNA glycosylase-like"/>
    <property type="match status" value="1"/>
</dbReference>
<dbReference type="InterPro" id="IPR036895">
    <property type="entry name" value="Uracil-DNA_glycosylase-like_sf"/>
</dbReference>
<organism evidence="11 12">
    <name type="scientific">Sumerlaea chitinivorans</name>
    <dbReference type="NCBI Taxonomy" id="2250252"/>
    <lineage>
        <taxon>Bacteria</taxon>
        <taxon>Candidatus Sumerlaeota</taxon>
        <taxon>Candidatus Sumerlaeia</taxon>
        <taxon>Candidatus Sumerlaeales</taxon>
        <taxon>Candidatus Sumerlaeaceae</taxon>
        <taxon>Candidatus Sumerlaea</taxon>
    </lineage>
</organism>
<dbReference type="AlphaFoldDB" id="A0A2Z4Y0Y9"/>
<keyword evidence="6" id="KW-0411">Iron-sulfur</keyword>
<accession>A0A2Z4Y0Y9</accession>
<evidence type="ECO:0000256" key="9">
    <source>
        <dbReference type="ARBA" id="ARBA00023887"/>
    </source>
</evidence>
<keyword evidence="1" id="KW-0004">4Fe-4S</keyword>
<evidence type="ECO:0000256" key="8">
    <source>
        <dbReference type="ARBA" id="ARBA00023779"/>
    </source>
</evidence>
<evidence type="ECO:0000256" key="4">
    <source>
        <dbReference type="ARBA" id="ARBA00022801"/>
    </source>
</evidence>
<gene>
    <name evidence="11" type="ORF">BRCON_0084</name>
</gene>
<evidence type="ECO:0000256" key="7">
    <source>
        <dbReference type="ARBA" id="ARBA00023204"/>
    </source>
</evidence>
<dbReference type="Proteomes" id="UP000262583">
    <property type="component" value="Chromosome"/>
</dbReference>
<evidence type="ECO:0000256" key="3">
    <source>
        <dbReference type="ARBA" id="ARBA00022763"/>
    </source>
</evidence>
<reference evidence="11 12" key="1">
    <citation type="submission" date="2018-05" db="EMBL/GenBank/DDBJ databases">
        <title>A metagenomic window into the 2 km-deep terrestrial subsurface aquifer revealed taxonomically and functionally diverse microbial community comprising novel uncultured bacterial lineages.</title>
        <authorList>
            <person name="Kadnikov V.V."/>
            <person name="Mardanov A.V."/>
            <person name="Beletsky A.V."/>
            <person name="Banks D."/>
            <person name="Pimenov N.V."/>
            <person name="Frank Y.A."/>
            <person name="Karnachuk O.V."/>
            <person name="Ravin N.V."/>
        </authorList>
    </citation>
    <scope>NUCLEOTIDE SEQUENCE [LARGE SCALE GENOMIC DNA]</scope>
    <source>
        <strain evidence="11">BY</strain>
    </source>
</reference>
<dbReference type="GO" id="GO:0051539">
    <property type="term" value="F:4 iron, 4 sulfur cluster binding"/>
    <property type="evidence" value="ECO:0007669"/>
    <property type="project" value="UniProtKB-KW"/>
</dbReference>
<name>A0A2Z4Y0Y9_SUMC1</name>
<protein>
    <recommendedName>
        <fullName evidence="9">Type-5 uracil-DNA glycosylase</fullName>
    </recommendedName>
</protein>
<keyword evidence="2" id="KW-0479">Metal-binding</keyword>
<dbReference type="EMBL" id="CP030759">
    <property type="protein sequence ID" value="AXA34861.1"/>
    <property type="molecule type" value="Genomic_DNA"/>
</dbReference>
<evidence type="ECO:0000256" key="5">
    <source>
        <dbReference type="ARBA" id="ARBA00023004"/>
    </source>
</evidence>
<dbReference type="GO" id="GO:0006284">
    <property type="term" value="P:base-excision repair"/>
    <property type="evidence" value="ECO:0007669"/>
    <property type="project" value="InterPro"/>
</dbReference>
<dbReference type="PANTHER" id="PTHR33693">
    <property type="entry name" value="TYPE-5 URACIL-DNA GLYCOSYLASE"/>
    <property type="match status" value="1"/>
</dbReference>
<keyword evidence="3" id="KW-0227">DNA damage</keyword>
<dbReference type="GO" id="GO:0046872">
    <property type="term" value="F:metal ion binding"/>
    <property type="evidence" value="ECO:0007669"/>
    <property type="project" value="UniProtKB-KW"/>
</dbReference>
<comment type="similarity">
    <text evidence="8">Belongs to the uracil-DNA glycosylase (UDG) superfamily. Type 5 (UDGb) family.</text>
</comment>
<dbReference type="PANTHER" id="PTHR33693:SF3">
    <property type="entry name" value="TYPE-5 URACIL-DNA GLYCOSYLASE"/>
    <property type="match status" value="1"/>
</dbReference>
<evidence type="ECO:0000256" key="1">
    <source>
        <dbReference type="ARBA" id="ARBA00022485"/>
    </source>
</evidence>
<proteinExistence type="inferred from homology"/>
<feature type="domain" description="Uracil-DNA glycosylase-like" evidence="10">
    <location>
        <begin position="53"/>
        <end position="242"/>
    </location>
</feature>
<dbReference type="Gene3D" id="3.40.470.10">
    <property type="entry name" value="Uracil-DNA glycosylase-like domain"/>
    <property type="match status" value="1"/>
</dbReference>
<evidence type="ECO:0000256" key="6">
    <source>
        <dbReference type="ARBA" id="ARBA00023014"/>
    </source>
</evidence>
<dbReference type="KEGG" id="schv:BRCON_0084"/>
<dbReference type="GO" id="GO:0004844">
    <property type="term" value="F:uracil DNA N-glycosylase activity"/>
    <property type="evidence" value="ECO:0007669"/>
    <property type="project" value="InterPro"/>
</dbReference>
<dbReference type="CDD" id="cd10031">
    <property type="entry name" value="UDG-F5_TTUDGB_like"/>
    <property type="match status" value="1"/>
</dbReference>
<dbReference type="SMART" id="SM00987">
    <property type="entry name" value="UreE_C"/>
    <property type="match status" value="1"/>
</dbReference>